<evidence type="ECO:0000313" key="1">
    <source>
        <dbReference type="EMBL" id="MBF4552847.1"/>
    </source>
</evidence>
<organism evidence="1 2">
    <name type="scientific">Corynebacterium suicordis DSM 45110</name>
    <dbReference type="NCBI Taxonomy" id="1121369"/>
    <lineage>
        <taxon>Bacteria</taxon>
        <taxon>Bacillati</taxon>
        <taxon>Actinomycetota</taxon>
        <taxon>Actinomycetes</taxon>
        <taxon>Mycobacteriales</taxon>
        <taxon>Corynebacteriaceae</taxon>
        <taxon>Corynebacterium</taxon>
    </lineage>
</organism>
<keyword evidence="2" id="KW-1185">Reference proteome</keyword>
<reference evidence="1 2" key="1">
    <citation type="submission" date="2020-10" db="EMBL/GenBank/DDBJ databases">
        <title>Novel species in genus Corynebacterium.</title>
        <authorList>
            <person name="Zhang G."/>
        </authorList>
    </citation>
    <scope>NUCLEOTIDE SEQUENCE [LARGE SCALE GENOMIC DNA]</scope>
    <source>
        <strain evidence="1 2">DSM 45110</strain>
    </source>
</reference>
<gene>
    <name evidence="1" type="ORF">IRY30_01970</name>
</gene>
<sequence length="65" mass="6664">MCFKECTVGGNFSTIPAASGDVSEESEIFTGFPGLQANAHVSDASCAQSIGHPAWAAQCLRGGVF</sequence>
<comment type="caution">
    <text evidence="1">The sequence shown here is derived from an EMBL/GenBank/DDBJ whole genome shotgun (WGS) entry which is preliminary data.</text>
</comment>
<name>A0ABR9ZHJ6_9CORY</name>
<proteinExistence type="predicted"/>
<evidence type="ECO:0000313" key="2">
    <source>
        <dbReference type="Proteomes" id="UP000635902"/>
    </source>
</evidence>
<dbReference type="RefSeq" id="WP_194555721.1">
    <property type="nucleotide sequence ID" value="NZ_JADKMY010000001.1"/>
</dbReference>
<protein>
    <submittedName>
        <fullName evidence="1">Uncharacterized protein</fullName>
    </submittedName>
</protein>
<dbReference type="EMBL" id="JADKMY010000001">
    <property type="protein sequence ID" value="MBF4552847.1"/>
    <property type="molecule type" value="Genomic_DNA"/>
</dbReference>
<accession>A0ABR9ZHJ6</accession>
<dbReference type="Proteomes" id="UP000635902">
    <property type="component" value="Unassembled WGS sequence"/>
</dbReference>